<evidence type="ECO:0000256" key="1">
    <source>
        <dbReference type="SAM" id="Phobius"/>
    </source>
</evidence>
<dbReference type="KEGG" id="hts:HMJ29_18900"/>
<reference evidence="2 3" key="1">
    <citation type="submission" date="2020-05" db="EMBL/GenBank/DDBJ databases">
        <title>Complete genome sequence of Hymenobacter sp. TS19 in Coasted Sand Dune.</title>
        <authorList>
            <person name="Lee J.-H."/>
            <person name="Jung J.-H."/>
            <person name="Jeong S."/>
            <person name="Zhao L."/>
            <person name="Kim M.-K."/>
            <person name="Seo H.-S."/>
            <person name="Lim S."/>
        </authorList>
    </citation>
    <scope>NUCLEOTIDE SEQUENCE [LARGE SCALE GENOMIC DNA]</scope>
    <source>
        <strain evidence="2 3">TS19</strain>
    </source>
</reference>
<dbReference type="EMBL" id="CP053538">
    <property type="protein sequence ID" value="QJX48865.1"/>
    <property type="molecule type" value="Genomic_DNA"/>
</dbReference>
<keyword evidence="1" id="KW-0472">Membrane</keyword>
<keyword evidence="1" id="KW-1133">Transmembrane helix</keyword>
<evidence type="ECO:0000313" key="2">
    <source>
        <dbReference type="EMBL" id="QJX48865.1"/>
    </source>
</evidence>
<accession>A0A6M6BPB7</accession>
<organism evidence="2 3">
    <name type="scientific">Hymenobacter taeanensis</name>
    <dbReference type="NCBI Taxonomy" id="2735321"/>
    <lineage>
        <taxon>Bacteria</taxon>
        <taxon>Pseudomonadati</taxon>
        <taxon>Bacteroidota</taxon>
        <taxon>Cytophagia</taxon>
        <taxon>Cytophagales</taxon>
        <taxon>Hymenobacteraceae</taxon>
        <taxon>Hymenobacter</taxon>
    </lineage>
</organism>
<gene>
    <name evidence="2" type="ORF">HMJ29_18900</name>
</gene>
<keyword evidence="3" id="KW-1185">Reference proteome</keyword>
<name>A0A6M6BPB7_9BACT</name>
<evidence type="ECO:0000313" key="3">
    <source>
        <dbReference type="Proteomes" id="UP000501623"/>
    </source>
</evidence>
<proteinExistence type="predicted"/>
<dbReference type="AlphaFoldDB" id="A0A6M6BPB7"/>
<feature type="transmembrane region" description="Helical" evidence="1">
    <location>
        <begin position="46"/>
        <end position="67"/>
    </location>
</feature>
<dbReference type="Proteomes" id="UP000501623">
    <property type="component" value="Chromosome"/>
</dbReference>
<protein>
    <submittedName>
        <fullName evidence="2">Uncharacterized protein</fullName>
    </submittedName>
</protein>
<sequence length="99" mass="10811">MPLAVLIPSPMLLVAPLLVLALVLGLSVLALTTAHCAQSYGRSFWLWFALGWVLPLASFCVLFALILRHQLNYGQRLVDEAKAILAAAEEAHKVRESDS</sequence>
<dbReference type="RefSeq" id="WP_171592947.1">
    <property type="nucleotide sequence ID" value="NZ_CP053538.1"/>
</dbReference>
<keyword evidence="1" id="KW-0812">Transmembrane</keyword>